<organism evidence="2">
    <name type="scientific">Leptolyngbya sp. NK1-12</name>
    <dbReference type="NCBI Taxonomy" id="2547451"/>
    <lineage>
        <taxon>Bacteria</taxon>
        <taxon>Bacillati</taxon>
        <taxon>Cyanobacteriota</taxon>
        <taxon>Cyanophyceae</taxon>
        <taxon>Leptolyngbyales</taxon>
        <taxon>Leptolyngbyaceae</taxon>
        <taxon>Leptolyngbya group</taxon>
        <taxon>Leptolyngbya</taxon>
    </lineage>
</organism>
<evidence type="ECO:0000256" key="1">
    <source>
        <dbReference type="SAM" id="Coils"/>
    </source>
</evidence>
<feature type="coiled-coil region" evidence="1">
    <location>
        <begin position="27"/>
        <end position="58"/>
    </location>
</feature>
<evidence type="ECO:0000313" key="2">
    <source>
        <dbReference type="EMBL" id="WNZ26205.1"/>
    </source>
</evidence>
<gene>
    <name evidence="2" type="ORF">HJG54_27560</name>
</gene>
<keyword evidence="1" id="KW-0175">Coiled coil</keyword>
<protein>
    <submittedName>
        <fullName evidence="2">Uncharacterized protein</fullName>
    </submittedName>
</protein>
<reference evidence="2" key="1">
    <citation type="submission" date="2020-05" db="EMBL/GenBank/DDBJ databases">
        <authorList>
            <person name="Zhu T."/>
            <person name="Keshari N."/>
            <person name="Lu X."/>
        </authorList>
    </citation>
    <scope>NUCLEOTIDE SEQUENCE</scope>
    <source>
        <strain evidence="2">NK1-12</strain>
    </source>
</reference>
<accession>A0AA97AI39</accession>
<dbReference type="RefSeq" id="WP_316432438.1">
    <property type="nucleotide sequence ID" value="NZ_CP053586.1"/>
</dbReference>
<dbReference type="AlphaFoldDB" id="A0AA97AI39"/>
<dbReference type="EMBL" id="CP053586">
    <property type="protein sequence ID" value="WNZ26205.1"/>
    <property type="molecule type" value="Genomic_DNA"/>
</dbReference>
<proteinExistence type="predicted"/>
<sequence length="130" mass="14795">MTIPEILQQAQDLTSQLTLTLDNPKSVKLQLKQISLVQKQLRALKKELTAEIKAINQQATQTGADSILSVGLDVFGKRKWAGRVRAETRRAIERQKRGERQPYMEVKDLIDQLLLEGDRLKLEGEQYLIG</sequence>
<name>A0AA97AI39_9CYAN</name>